<keyword evidence="2" id="KW-1185">Reference proteome</keyword>
<protein>
    <recommendedName>
        <fullName evidence="3">SAF domain-containing protein</fullName>
    </recommendedName>
</protein>
<proteinExistence type="predicted"/>
<evidence type="ECO:0000313" key="2">
    <source>
        <dbReference type="Proteomes" id="UP001596044"/>
    </source>
</evidence>
<evidence type="ECO:0008006" key="3">
    <source>
        <dbReference type="Google" id="ProtNLM"/>
    </source>
</evidence>
<gene>
    <name evidence="1" type="ORF">ACFPOG_12645</name>
</gene>
<dbReference type="EMBL" id="JBHSMJ010000017">
    <property type="protein sequence ID" value="MFC5449113.1"/>
    <property type="molecule type" value="Genomic_DNA"/>
</dbReference>
<dbReference type="RefSeq" id="WP_377524729.1">
    <property type="nucleotide sequence ID" value="NZ_JBHSMJ010000017.1"/>
</dbReference>
<reference evidence="2" key="1">
    <citation type="journal article" date="2019" name="Int. J. Syst. Evol. Microbiol.">
        <title>The Global Catalogue of Microorganisms (GCM) 10K type strain sequencing project: providing services to taxonomists for standard genome sequencing and annotation.</title>
        <authorList>
            <consortium name="The Broad Institute Genomics Platform"/>
            <consortium name="The Broad Institute Genome Sequencing Center for Infectious Disease"/>
            <person name="Wu L."/>
            <person name="Ma J."/>
        </authorList>
    </citation>
    <scope>NUCLEOTIDE SEQUENCE [LARGE SCALE GENOMIC DNA]</scope>
    <source>
        <strain evidence="2">KACC 11904</strain>
    </source>
</reference>
<sequence>MHKWTAIILGALITIGSVFGYVMFMKKYEQDVTTMKTIRPTEMIKANTVVTEDMIQEVSIPVMQHMKNAIVDPKIIIGKRTVMPIGETEEFVTWKLTEDDVYPGSGEQFYGFQITNVDAVNNMVRRGDKVSVWVNYKNPKLIDPFGKVISPTDPRAAELANNPNITKIFSELVLEDVKVANVKDGEGKEIRDSNISTLSKLKNLTPQERDEYNFELFRASPSGQPAFITFIMNEQQYTKFVKASTEGTVKLGMKNPFIEIETDSSRGSVVGPNSEIQIQTKK</sequence>
<comment type="caution">
    <text evidence="1">The sequence shown here is derived from an EMBL/GenBank/DDBJ whole genome shotgun (WGS) entry which is preliminary data.</text>
</comment>
<accession>A0ABW0K715</accession>
<organism evidence="1 2">
    <name type="scientific">Paenibacillus aestuarii</name>
    <dbReference type="NCBI Taxonomy" id="516965"/>
    <lineage>
        <taxon>Bacteria</taxon>
        <taxon>Bacillati</taxon>
        <taxon>Bacillota</taxon>
        <taxon>Bacilli</taxon>
        <taxon>Bacillales</taxon>
        <taxon>Paenibacillaceae</taxon>
        <taxon>Paenibacillus</taxon>
    </lineage>
</organism>
<dbReference type="Proteomes" id="UP001596044">
    <property type="component" value="Unassembled WGS sequence"/>
</dbReference>
<dbReference type="CDD" id="cd11614">
    <property type="entry name" value="SAF_CpaB_FlgA_like"/>
    <property type="match status" value="1"/>
</dbReference>
<evidence type="ECO:0000313" key="1">
    <source>
        <dbReference type="EMBL" id="MFC5449113.1"/>
    </source>
</evidence>
<name>A0ABW0K715_9BACL</name>